<sequence>MKKLYQQAFGNSESRDVYSYLIERTQKKLFGNNDF</sequence>
<dbReference type="EMBL" id="CP114006">
    <property type="protein sequence ID" value="WAN63044.1"/>
    <property type="molecule type" value="Genomic_DNA"/>
</dbReference>
<keyword evidence="2" id="KW-1185">Reference proteome</keyword>
<proteinExistence type="predicted"/>
<name>A0ABY7BTD6_9MOLU</name>
<dbReference type="Proteomes" id="UP001164727">
    <property type="component" value="Chromosome"/>
</dbReference>
<accession>A0ABY7BTD6</accession>
<protein>
    <submittedName>
        <fullName evidence="1">Uncharacterized protein</fullName>
    </submittedName>
</protein>
<evidence type="ECO:0000313" key="2">
    <source>
        <dbReference type="Proteomes" id="UP001164727"/>
    </source>
</evidence>
<organism evidence="1 2">
    <name type="scientific">Candidatus Phytoplasma rubi</name>
    <dbReference type="NCBI Taxonomy" id="399025"/>
    <lineage>
        <taxon>Bacteria</taxon>
        <taxon>Bacillati</taxon>
        <taxon>Mycoplasmatota</taxon>
        <taxon>Mollicutes</taxon>
        <taxon>Acholeplasmatales</taxon>
        <taxon>Acholeplasmataceae</taxon>
        <taxon>Candidatus Phytoplasma</taxon>
        <taxon>16SrV (Elm yellows group)</taxon>
    </lineage>
</organism>
<reference evidence="1 2" key="1">
    <citation type="journal article" date="2023" name="Microbiol. Resour. Announc.">
        <title>Complete Genome of 'Candidatus Phytoplasma rubi' RS, a Phytopathogenic Bacterium Associated with Rubus Stunt Disease.</title>
        <authorList>
            <person name="Duckeck D."/>
            <person name="Zubert C."/>
            <person name="Bohm J.W."/>
            <person name="Carminati G."/>
            <person name="Schneider B."/>
            <person name="Kube M."/>
        </authorList>
    </citation>
    <scope>NUCLEOTIDE SEQUENCE [LARGE SCALE GENOMIC DNA]</scope>
    <source>
        <strain evidence="1 2">RS</strain>
    </source>
</reference>
<gene>
    <name evidence="1" type="ORF">RS022_00330</name>
</gene>
<evidence type="ECO:0000313" key="1">
    <source>
        <dbReference type="EMBL" id="WAN63044.1"/>
    </source>
</evidence>